<dbReference type="Proteomes" id="UP000214646">
    <property type="component" value="Unassembled WGS sequence"/>
</dbReference>
<proteinExistence type="predicted"/>
<dbReference type="EMBL" id="NIDE01000004">
    <property type="protein sequence ID" value="OWK44007.1"/>
    <property type="molecule type" value="Genomic_DNA"/>
</dbReference>
<keyword evidence="2" id="KW-1185">Reference proteome</keyword>
<sequence>MDVVNVATSIHGPLYGYVGISGSEYWLISETADISIGAAATNTDSVTV</sequence>
<comment type="caution">
    <text evidence="1">The sequence shown here is derived from an EMBL/GenBank/DDBJ whole genome shotgun (WGS) entry which is preliminary data.</text>
</comment>
<gene>
    <name evidence="1" type="ORF">FRUB_03606</name>
</gene>
<dbReference type="AlphaFoldDB" id="A0A225E6E8"/>
<name>A0A225E6E8_9BACT</name>
<evidence type="ECO:0000313" key="1">
    <source>
        <dbReference type="EMBL" id="OWK44007.1"/>
    </source>
</evidence>
<evidence type="ECO:0000313" key="2">
    <source>
        <dbReference type="Proteomes" id="UP000214646"/>
    </source>
</evidence>
<protein>
    <submittedName>
        <fullName evidence="1">Uncharacterized protein</fullName>
    </submittedName>
</protein>
<accession>A0A225E6E8</accession>
<reference evidence="2" key="1">
    <citation type="submission" date="2017-06" db="EMBL/GenBank/DDBJ databases">
        <title>Genome analysis of Fimbriiglobus ruber SP5, the first member of the order Planctomycetales with confirmed chitinolytic capability.</title>
        <authorList>
            <person name="Ravin N.V."/>
            <person name="Rakitin A.L."/>
            <person name="Ivanova A.A."/>
            <person name="Beletsky A.V."/>
            <person name="Kulichevskaya I.S."/>
            <person name="Mardanov A.V."/>
            <person name="Dedysh S.N."/>
        </authorList>
    </citation>
    <scope>NUCLEOTIDE SEQUENCE [LARGE SCALE GENOMIC DNA]</scope>
    <source>
        <strain evidence="2">SP5</strain>
    </source>
</reference>
<organism evidence="1 2">
    <name type="scientific">Fimbriiglobus ruber</name>
    <dbReference type="NCBI Taxonomy" id="1908690"/>
    <lineage>
        <taxon>Bacteria</taxon>
        <taxon>Pseudomonadati</taxon>
        <taxon>Planctomycetota</taxon>
        <taxon>Planctomycetia</taxon>
        <taxon>Gemmatales</taxon>
        <taxon>Gemmataceae</taxon>
        <taxon>Fimbriiglobus</taxon>
    </lineage>
</organism>